<protein>
    <recommendedName>
        <fullName evidence="9">Glucose-methanol-choline oxidoreductase N-terminal domain-containing protein</fullName>
    </recommendedName>
</protein>
<accession>A0ABQ7XTG1</accession>
<keyword evidence="3" id="KW-0732">Signal</keyword>
<dbReference type="EMBL" id="JAGKQM010000019">
    <property type="protein sequence ID" value="KAH0859192.1"/>
    <property type="molecule type" value="Genomic_DNA"/>
</dbReference>
<dbReference type="Gene3D" id="3.30.410.40">
    <property type="match status" value="1"/>
</dbReference>
<evidence type="ECO:0000256" key="2">
    <source>
        <dbReference type="ARBA" id="ARBA00022630"/>
    </source>
</evidence>
<keyword evidence="8" id="KW-1185">Reference proteome</keyword>
<organism evidence="7 8">
    <name type="scientific">Brassica napus</name>
    <name type="common">Rape</name>
    <dbReference type="NCBI Taxonomy" id="3708"/>
    <lineage>
        <taxon>Eukaryota</taxon>
        <taxon>Viridiplantae</taxon>
        <taxon>Streptophyta</taxon>
        <taxon>Embryophyta</taxon>
        <taxon>Tracheophyta</taxon>
        <taxon>Spermatophyta</taxon>
        <taxon>Magnoliopsida</taxon>
        <taxon>eudicotyledons</taxon>
        <taxon>Gunneridae</taxon>
        <taxon>Pentapetalae</taxon>
        <taxon>rosids</taxon>
        <taxon>malvids</taxon>
        <taxon>Brassicales</taxon>
        <taxon>Brassicaceae</taxon>
        <taxon>Brassiceae</taxon>
        <taxon>Brassica</taxon>
    </lineage>
</organism>
<feature type="domain" description="Glucose-methanol-choline oxidoreductase C-terminal" evidence="6">
    <location>
        <begin position="414"/>
        <end position="482"/>
    </location>
</feature>
<evidence type="ECO:0000313" key="7">
    <source>
        <dbReference type="EMBL" id="KAH0859192.1"/>
    </source>
</evidence>
<evidence type="ECO:0000313" key="8">
    <source>
        <dbReference type="Proteomes" id="UP000824890"/>
    </source>
</evidence>
<dbReference type="Pfam" id="PF00732">
    <property type="entry name" value="GMC_oxred_N"/>
    <property type="match status" value="1"/>
</dbReference>
<gene>
    <name evidence="7" type="ORF">HID58_087453</name>
</gene>
<proteinExistence type="predicted"/>
<evidence type="ECO:0008006" key="9">
    <source>
        <dbReference type="Google" id="ProtNLM"/>
    </source>
</evidence>
<evidence type="ECO:0000256" key="4">
    <source>
        <dbReference type="ARBA" id="ARBA00022827"/>
    </source>
</evidence>
<keyword evidence="2" id="KW-0285">Flavoprotein</keyword>
<comment type="cofactor">
    <cofactor evidence="1">
        <name>FAD</name>
        <dbReference type="ChEBI" id="CHEBI:57692"/>
    </cofactor>
</comment>
<evidence type="ECO:0000259" key="6">
    <source>
        <dbReference type="Pfam" id="PF05199"/>
    </source>
</evidence>
<dbReference type="SUPFAM" id="SSF51905">
    <property type="entry name" value="FAD/NAD(P)-binding domain"/>
    <property type="match status" value="1"/>
</dbReference>
<dbReference type="InterPro" id="IPR051871">
    <property type="entry name" value="GMC_Oxidoreductase-Related"/>
</dbReference>
<feature type="non-terminal residue" evidence="7">
    <location>
        <position position="1"/>
    </location>
</feature>
<dbReference type="InterPro" id="IPR000172">
    <property type="entry name" value="GMC_OxRdtase_N"/>
</dbReference>
<dbReference type="Pfam" id="PF05199">
    <property type="entry name" value="GMC_oxred_C"/>
    <property type="match status" value="1"/>
</dbReference>
<name>A0ABQ7XTG1_BRANA</name>
<comment type="caution">
    <text evidence="7">The sequence shown here is derived from an EMBL/GenBank/DDBJ whole genome shotgun (WGS) entry which is preliminary data.</text>
</comment>
<evidence type="ECO:0000259" key="5">
    <source>
        <dbReference type="Pfam" id="PF00732"/>
    </source>
</evidence>
<dbReference type="PANTHER" id="PTHR45968">
    <property type="entry name" value="OSJNBA0019K04.7 PROTEIN"/>
    <property type="match status" value="1"/>
</dbReference>
<dbReference type="Gene3D" id="3.50.50.60">
    <property type="entry name" value="FAD/NAD(P)-binding domain"/>
    <property type="match status" value="1"/>
</dbReference>
<keyword evidence="4" id="KW-0274">FAD</keyword>
<dbReference type="InterPro" id="IPR007867">
    <property type="entry name" value="GMC_OxRtase_C"/>
</dbReference>
<dbReference type="Proteomes" id="UP000824890">
    <property type="component" value="Unassembled WGS sequence"/>
</dbReference>
<dbReference type="InterPro" id="IPR036188">
    <property type="entry name" value="FAD/NAD-bd_sf"/>
</dbReference>
<evidence type="ECO:0000256" key="1">
    <source>
        <dbReference type="ARBA" id="ARBA00001974"/>
    </source>
</evidence>
<sequence>HKPFHQEGACPLPSALLPLGFPILVTTVSEQRPVLTLEKGLIEGPINGEKKRQTLIVKAKRYRSETVVLRESGKISADVAQFALSSMMTWTQELFISEEGVYNIQPRVLGGGSTLSAGFYTRVSDDYVEEAEWEMEEVEAAYEWVEKKLVYRPPMKGWQSALKDGLLEAGVLPYNGFTLDHIYGTKIGVMLFDREGQKHSVVELLKYANSDTIVVYLYAYVHKILFTTKGRPKPKASGVIYQDADRVFHKAELVNKAMNEVLLMLSGVGPTTHLKAHKINRVVLDNPMVGQGMGDNLINIVVVPFPQPVGVSLLEVVGITKFDSFSEYCAGLSLSYNLTHFPTRYNIVTLNVNKPHILKGSHPQNKGTMASLSTQSTIEFFKSIDGLILQKYTNATAHELFNLMLDIPTNLRPRHVTSTLNLTQFCIDTVMTIWHYHGGCQVGRVVDKNYKVLGIDALRVIDGSTFLKSPGTNLQATVMMLGRYMGQRILRERDEVGEKNEKDLSVSPIEDETNLCSSFPKNKL</sequence>
<dbReference type="PANTHER" id="PTHR45968:SF29">
    <property type="entry name" value="GLUCOSE-METHANOL-CHOLINE OXIDOREDUCTASE N-TERMINAL DOMAIN-CONTAINING PROTEIN"/>
    <property type="match status" value="1"/>
</dbReference>
<reference evidence="7 8" key="1">
    <citation type="submission" date="2021-05" db="EMBL/GenBank/DDBJ databases">
        <title>Genome Assembly of Synthetic Allotetraploid Brassica napus Reveals Homoeologous Exchanges between Subgenomes.</title>
        <authorList>
            <person name="Davis J.T."/>
        </authorList>
    </citation>
    <scope>NUCLEOTIDE SEQUENCE [LARGE SCALE GENOMIC DNA]</scope>
    <source>
        <strain evidence="8">cv. Da-Ae</strain>
        <tissue evidence="7">Seedling</tissue>
    </source>
</reference>
<evidence type="ECO:0000256" key="3">
    <source>
        <dbReference type="ARBA" id="ARBA00022729"/>
    </source>
</evidence>
<feature type="domain" description="Glucose-methanol-choline oxidoreductase N-terminal" evidence="5">
    <location>
        <begin position="105"/>
        <end position="293"/>
    </location>
</feature>